<dbReference type="Proteomes" id="UP000625316">
    <property type="component" value="Unassembled WGS sequence"/>
</dbReference>
<reference evidence="4" key="1">
    <citation type="submission" date="2020-10" db="EMBL/GenBank/DDBJ databases">
        <authorList>
            <person name="Castelo-Branco R."/>
            <person name="Eusebio N."/>
            <person name="Adriana R."/>
            <person name="Vieira A."/>
            <person name="Brugerolle De Fraissinette N."/>
            <person name="Rezende De Castro R."/>
            <person name="Schneider M.P."/>
            <person name="Vasconcelos V."/>
            <person name="Leao P.N."/>
        </authorList>
    </citation>
    <scope>NUCLEOTIDE SEQUENCE</scope>
    <source>
        <strain evidence="4">LEGE 11480</strain>
    </source>
</reference>
<gene>
    <name evidence="4" type="ORF">IQ266_10790</name>
</gene>
<evidence type="ECO:0000313" key="5">
    <source>
        <dbReference type="Proteomes" id="UP000625316"/>
    </source>
</evidence>
<dbReference type="NCBIfam" id="TIGR00715">
    <property type="entry name" value="precor6x_red"/>
    <property type="match status" value="1"/>
</dbReference>
<dbReference type="AlphaFoldDB" id="A0A928VKF6"/>
<evidence type="ECO:0000256" key="3">
    <source>
        <dbReference type="ARBA" id="ARBA00023002"/>
    </source>
</evidence>
<evidence type="ECO:0000313" key="4">
    <source>
        <dbReference type="EMBL" id="MBE9030216.1"/>
    </source>
</evidence>
<dbReference type="EC" id="1.3.1.106" evidence="4"/>
<keyword evidence="3 4" id="KW-0560">Oxidoreductase</keyword>
<protein>
    <submittedName>
        <fullName evidence="4">Cobalt-precorrin-6A reductase</fullName>
        <ecNumber evidence="4">1.3.1.106</ecNumber>
    </submittedName>
</protein>
<dbReference type="PANTHER" id="PTHR36925:SF1">
    <property type="entry name" value="COBALT-PRECORRIN-6A REDUCTASE"/>
    <property type="match status" value="1"/>
</dbReference>
<organism evidence="4 5">
    <name type="scientific">Romeriopsis navalis LEGE 11480</name>
    <dbReference type="NCBI Taxonomy" id="2777977"/>
    <lineage>
        <taxon>Bacteria</taxon>
        <taxon>Bacillati</taxon>
        <taxon>Cyanobacteriota</taxon>
        <taxon>Cyanophyceae</taxon>
        <taxon>Leptolyngbyales</taxon>
        <taxon>Leptolyngbyaceae</taxon>
        <taxon>Romeriopsis</taxon>
        <taxon>Romeriopsis navalis</taxon>
    </lineage>
</organism>
<dbReference type="PROSITE" id="PS51014">
    <property type="entry name" value="COBK_CBIJ"/>
    <property type="match status" value="1"/>
</dbReference>
<dbReference type="PANTHER" id="PTHR36925">
    <property type="entry name" value="COBALT-PRECORRIN-6A REDUCTASE"/>
    <property type="match status" value="1"/>
</dbReference>
<dbReference type="Pfam" id="PF02571">
    <property type="entry name" value="CbiJ"/>
    <property type="match status" value="1"/>
</dbReference>
<comment type="pathway">
    <text evidence="1">Cofactor biosynthesis; adenosylcobalamin biosynthesis.</text>
</comment>
<dbReference type="EMBL" id="JADEXQ010000031">
    <property type="protein sequence ID" value="MBE9030216.1"/>
    <property type="molecule type" value="Genomic_DNA"/>
</dbReference>
<comment type="caution">
    <text evidence="4">The sequence shown here is derived from an EMBL/GenBank/DDBJ whole genome shotgun (WGS) entry which is preliminary data.</text>
</comment>
<keyword evidence="5" id="KW-1185">Reference proteome</keyword>
<evidence type="ECO:0000256" key="2">
    <source>
        <dbReference type="ARBA" id="ARBA00022573"/>
    </source>
</evidence>
<sequence>MPMTQRILILGGTGDAAKVIDRVATLPKVELIASLAGRTPKPNIPTVGRVRRGGFGGVAGLAQFLQTEKIDLVIDATHPFAAQISHNAAVAATQQGIPRLLLNRLGWQRRSDDCWIDVADQAAAAAVLPGLADRIFLTIGRQELKAFAHLDQLWFLMRMITPPDPPIPPGKVLLQQGPFSVEDEKALMQKYRVGAIVSKNSGGNATYAKIIAARELGLPVVMIPRPALPVGEVVHDVDAVVAWVERQLESRQAPRRDASV</sequence>
<proteinExistence type="predicted"/>
<dbReference type="GO" id="GO:0016994">
    <property type="term" value="F:precorrin-6A reductase activity"/>
    <property type="evidence" value="ECO:0007669"/>
    <property type="project" value="InterPro"/>
</dbReference>
<dbReference type="NCBIfam" id="NF005968">
    <property type="entry name" value="PRK08057.1-2"/>
    <property type="match status" value="1"/>
</dbReference>
<evidence type="ECO:0000256" key="1">
    <source>
        <dbReference type="ARBA" id="ARBA00004953"/>
    </source>
</evidence>
<name>A0A928VKF6_9CYAN</name>
<accession>A0A928VKF6</accession>
<keyword evidence="2" id="KW-0169">Cobalamin biosynthesis</keyword>
<dbReference type="GO" id="GO:0009236">
    <property type="term" value="P:cobalamin biosynthetic process"/>
    <property type="evidence" value="ECO:0007669"/>
    <property type="project" value="UniProtKB-KW"/>
</dbReference>
<dbReference type="InterPro" id="IPR003723">
    <property type="entry name" value="Precorrin-6x_reduct"/>
</dbReference>